<proteinExistence type="inferred from homology"/>
<dbReference type="KEGG" id="mbr:MONBRDRAFT_7382"/>
<evidence type="ECO:0000259" key="8">
    <source>
        <dbReference type="Pfam" id="PF15487"/>
    </source>
</evidence>
<keyword evidence="4" id="KW-0325">Glycoprotein</keyword>
<keyword evidence="2 6" id="KW-0378">Hydrolase</keyword>
<dbReference type="GO" id="GO:0045490">
    <property type="term" value="P:pectin catabolic process"/>
    <property type="evidence" value="ECO:0000318"/>
    <property type="project" value="GO_Central"/>
</dbReference>
<evidence type="ECO:0000256" key="1">
    <source>
        <dbReference type="ARBA" id="ARBA00008834"/>
    </source>
</evidence>
<dbReference type="InParanoid" id="A9UWS9"/>
<evidence type="ECO:0000256" key="7">
    <source>
        <dbReference type="SAM" id="MobiDB-lite"/>
    </source>
</evidence>
<keyword evidence="5 6" id="KW-0326">Glycosidase</keyword>
<dbReference type="RefSeq" id="XP_001744862.1">
    <property type="nucleotide sequence ID" value="XM_001744810.1"/>
</dbReference>
<accession>A9UWS9</accession>
<keyword evidence="3" id="KW-1015">Disulfide bond</keyword>
<dbReference type="Gene3D" id="1.25.40.20">
    <property type="entry name" value="Ankyrin repeat-containing domain"/>
    <property type="match status" value="1"/>
</dbReference>
<evidence type="ECO:0000256" key="5">
    <source>
        <dbReference type="ARBA" id="ARBA00023295"/>
    </source>
</evidence>
<evidence type="ECO:0000313" key="10">
    <source>
        <dbReference type="Proteomes" id="UP000001357"/>
    </source>
</evidence>
<dbReference type="InterPro" id="IPR000743">
    <property type="entry name" value="Glyco_hydro_28"/>
</dbReference>
<name>A9UWS9_MONBE</name>
<evidence type="ECO:0000256" key="6">
    <source>
        <dbReference type="RuleBase" id="RU361169"/>
    </source>
</evidence>
<evidence type="ECO:0000256" key="3">
    <source>
        <dbReference type="ARBA" id="ARBA00023157"/>
    </source>
</evidence>
<dbReference type="Proteomes" id="UP000001357">
    <property type="component" value="Unassembled WGS sequence"/>
</dbReference>
<dbReference type="GeneID" id="5890144"/>
<dbReference type="PANTHER" id="PTHR31736">
    <property type="match status" value="1"/>
</dbReference>
<evidence type="ECO:0000256" key="4">
    <source>
        <dbReference type="ARBA" id="ARBA00023180"/>
    </source>
</evidence>
<sequence>MHALRPCLLGVRQPGVGQGWRWWPYGKTISRPVLIHVDDAINLNVHGLTLVDSPGWNTRFRGEHLNITHLRIESGLDSCGGYTSAPNTDGINIGGQHIYVADIFVHNGDDCIPTNAYDPRYAGLYINVFEEDAVSCEPRPGTPPAHWLSASQMFYRNITGYDLPTAGCFNCAASRPCEGLHFTDVNLHRTMSDGLPPLSAIAAGARTGVVKQPLEIKGKRRALKPIPAALTQARPTTAAASSHDLSRFLGQVTPDKIEDLLQRTGTKLHAIRQALQEAETTVVLLSHFWLSEISDENRDELLEMEQELFLEELRLLAPAGISDQEARIVLRVCFPEMPGTFYEEDGAGFLDMLHVTLAQGSPAFRQFLTSITYDRCIEQGFARPGTSSGSRSYSHRPLTRTQQRGATAAGGGHPEQLNDSLADSTSEVRLASQLAPLPAISSGRNSSEPNEAESVKEQASNAAVREAFLAAELGHADVLFYYLERNLVDMAATDELGRSLLFVAAVKGHMDVATMLLANDAQPLINRLVGSSHRGPLHSPSAFYLSVRS</sequence>
<dbReference type="SUPFAM" id="SSF51126">
    <property type="entry name" value="Pectin lyase-like"/>
    <property type="match status" value="1"/>
</dbReference>
<dbReference type="EMBL" id="CH991548">
    <property type="protein sequence ID" value="EDQ90095.1"/>
    <property type="molecule type" value="Genomic_DNA"/>
</dbReference>
<organism evidence="9 10">
    <name type="scientific">Monosiga brevicollis</name>
    <name type="common">Choanoflagellate</name>
    <dbReference type="NCBI Taxonomy" id="81824"/>
    <lineage>
        <taxon>Eukaryota</taxon>
        <taxon>Choanoflagellata</taxon>
        <taxon>Craspedida</taxon>
        <taxon>Salpingoecidae</taxon>
        <taxon>Monosiga</taxon>
    </lineage>
</organism>
<dbReference type="InterPro" id="IPR011050">
    <property type="entry name" value="Pectin_lyase_fold/virulence"/>
</dbReference>
<dbReference type="InterPro" id="IPR012334">
    <property type="entry name" value="Pectin_lyas_fold"/>
</dbReference>
<dbReference type="InterPro" id="IPR029155">
    <property type="entry name" value="SIPAR"/>
</dbReference>
<dbReference type="GO" id="GO:0004650">
    <property type="term" value="F:polygalacturonase activity"/>
    <property type="evidence" value="ECO:0007669"/>
    <property type="project" value="InterPro"/>
</dbReference>
<dbReference type="GO" id="GO:0046576">
    <property type="term" value="F:rhamnogalacturonan alpha-L-rhamnopyranosyl-(1-&gt;4)-alpha-D-galactopyranosyluronide lyase activity"/>
    <property type="evidence" value="ECO:0007669"/>
    <property type="project" value="UniProtKB-ARBA"/>
</dbReference>
<comment type="similarity">
    <text evidence="1 6">Belongs to the glycosyl hydrolase 28 family.</text>
</comment>
<keyword evidence="10" id="KW-1185">Reference proteome</keyword>
<dbReference type="SUPFAM" id="SSF48403">
    <property type="entry name" value="Ankyrin repeat"/>
    <property type="match status" value="1"/>
</dbReference>
<dbReference type="Pfam" id="PF15487">
    <property type="entry name" value="FAM220"/>
    <property type="match status" value="1"/>
</dbReference>
<feature type="region of interest" description="Disordered" evidence="7">
    <location>
        <begin position="439"/>
        <end position="458"/>
    </location>
</feature>
<feature type="region of interest" description="Disordered" evidence="7">
    <location>
        <begin position="383"/>
        <end position="425"/>
    </location>
</feature>
<evidence type="ECO:0000256" key="2">
    <source>
        <dbReference type="ARBA" id="ARBA00022801"/>
    </source>
</evidence>
<dbReference type="Pfam" id="PF00295">
    <property type="entry name" value="Glyco_hydro_28"/>
    <property type="match status" value="1"/>
</dbReference>
<dbReference type="PANTHER" id="PTHR31736:SF19">
    <property type="entry name" value="PECTIN LYASE SUPERFAMILY PROTEIN-RELATED"/>
    <property type="match status" value="1"/>
</dbReference>
<evidence type="ECO:0000313" key="9">
    <source>
        <dbReference type="EMBL" id="EDQ90095.1"/>
    </source>
</evidence>
<protein>
    <recommendedName>
        <fullName evidence="8">SIPAR domain-containing protein</fullName>
    </recommendedName>
</protein>
<feature type="domain" description="SIPAR" evidence="8">
    <location>
        <begin position="226"/>
        <end position="371"/>
    </location>
</feature>
<dbReference type="AlphaFoldDB" id="A9UWS9"/>
<gene>
    <name evidence="9" type="ORF">MONBRDRAFT_7382</name>
</gene>
<reference evidence="9 10" key="1">
    <citation type="journal article" date="2008" name="Nature">
        <title>The genome of the choanoflagellate Monosiga brevicollis and the origin of metazoans.</title>
        <authorList>
            <consortium name="JGI Sequencing"/>
            <person name="King N."/>
            <person name="Westbrook M.J."/>
            <person name="Young S.L."/>
            <person name="Kuo A."/>
            <person name="Abedin M."/>
            <person name="Chapman J."/>
            <person name="Fairclough S."/>
            <person name="Hellsten U."/>
            <person name="Isogai Y."/>
            <person name="Letunic I."/>
            <person name="Marr M."/>
            <person name="Pincus D."/>
            <person name="Putnam N."/>
            <person name="Rokas A."/>
            <person name="Wright K.J."/>
            <person name="Zuzow R."/>
            <person name="Dirks W."/>
            <person name="Good M."/>
            <person name="Goodstein D."/>
            <person name="Lemons D."/>
            <person name="Li W."/>
            <person name="Lyons J.B."/>
            <person name="Morris A."/>
            <person name="Nichols S."/>
            <person name="Richter D.J."/>
            <person name="Salamov A."/>
            <person name="Bork P."/>
            <person name="Lim W.A."/>
            <person name="Manning G."/>
            <person name="Miller W.T."/>
            <person name="McGinnis W."/>
            <person name="Shapiro H."/>
            <person name="Tjian R."/>
            <person name="Grigoriev I.V."/>
            <person name="Rokhsar D."/>
        </authorList>
    </citation>
    <scope>NUCLEOTIDE SEQUENCE [LARGE SCALE GENOMIC DNA]</scope>
    <source>
        <strain evidence="10">MX1 / ATCC 50154</strain>
    </source>
</reference>
<dbReference type="InterPro" id="IPR036770">
    <property type="entry name" value="Ankyrin_rpt-contain_sf"/>
</dbReference>
<dbReference type="Gene3D" id="2.160.20.10">
    <property type="entry name" value="Single-stranded right-handed beta-helix, Pectin lyase-like"/>
    <property type="match status" value="1"/>
</dbReference>